<evidence type="ECO:0000259" key="2">
    <source>
        <dbReference type="PROSITE" id="PS50883"/>
    </source>
</evidence>
<dbReference type="SUPFAM" id="SSF55073">
    <property type="entry name" value="Nucleotide cyclase"/>
    <property type="match status" value="1"/>
</dbReference>
<dbReference type="PROSITE" id="PS50887">
    <property type="entry name" value="GGDEF"/>
    <property type="match status" value="1"/>
</dbReference>
<dbReference type="InterPro" id="IPR052155">
    <property type="entry name" value="Biofilm_reg_signaling"/>
</dbReference>
<organism evidence="4 5">
    <name type="scientific">Hydrococcus rivularis NIES-593</name>
    <dbReference type="NCBI Taxonomy" id="1921803"/>
    <lineage>
        <taxon>Bacteria</taxon>
        <taxon>Bacillati</taxon>
        <taxon>Cyanobacteriota</taxon>
        <taxon>Cyanophyceae</taxon>
        <taxon>Pleurocapsales</taxon>
        <taxon>Hydrococcaceae</taxon>
        <taxon>Hydrococcus</taxon>
    </lineage>
</organism>
<feature type="domain" description="GGDEF" evidence="3">
    <location>
        <begin position="300"/>
        <end position="433"/>
    </location>
</feature>
<dbReference type="PROSITE" id="PS50883">
    <property type="entry name" value="EAL"/>
    <property type="match status" value="1"/>
</dbReference>
<gene>
    <name evidence="4" type="ORF">NIES593_14750</name>
</gene>
<dbReference type="SMART" id="SM00052">
    <property type="entry name" value="EAL"/>
    <property type="match status" value="1"/>
</dbReference>
<dbReference type="InterPro" id="IPR043128">
    <property type="entry name" value="Rev_trsase/Diguanyl_cyclase"/>
</dbReference>
<reference evidence="4 5" key="1">
    <citation type="submission" date="2016-11" db="EMBL/GenBank/DDBJ databases">
        <title>Draft Genome Sequences of Nine Cyanobacterial Strains from Diverse Habitats.</title>
        <authorList>
            <person name="Zhu T."/>
            <person name="Hou S."/>
            <person name="Lu X."/>
            <person name="Hess W.R."/>
        </authorList>
    </citation>
    <scope>NUCLEOTIDE SEQUENCE [LARGE SCALE GENOMIC DNA]</scope>
    <source>
        <strain evidence="4 5">NIES-593</strain>
    </source>
</reference>
<dbReference type="InterPro" id="IPR000253">
    <property type="entry name" value="FHA_dom"/>
</dbReference>
<dbReference type="CDD" id="cd01949">
    <property type="entry name" value="GGDEF"/>
    <property type="match status" value="1"/>
</dbReference>
<dbReference type="SUPFAM" id="SSF141868">
    <property type="entry name" value="EAL domain-like"/>
    <property type="match status" value="1"/>
</dbReference>
<dbReference type="SMART" id="SM00267">
    <property type="entry name" value="GGDEF"/>
    <property type="match status" value="1"/>
</dbReference>
<dbReference type="InterPro" id="IPR008984">
    <property type="entry name" value="SMAD_FHA_dom_sf"/>
</dbReference>
<dbReference type="FunFam" id="3.30.70.270:FF:000001">
    <property type="entry name" value="Diguanylate cyclase domain protein"/>
    <property type="match status" value="1"/>
</dbReference>
<dbReference type="PROSITE" id="PS50006">
    <property type="entry name" value="FHA_DOMAIN"/>
    <property type="match status" value="1"/>
</dbReference>
<evidence type="ECO:0000259" key="1">
    <source>
        <dbReference type="PROSITE" id="PS50006"/>
    </source>
</evidence>
<dbReference type="Pfam" id="PF00498">
    <property type="entry name" value="FHA"/>
    <property type="match status" value="1"/>
</dbReference>
<evidence type="ECO:0000313" key="4">
    <source>
        <dbReference type="EMBL" id="OKH21691.1"/>
    </source>
</evidence>
<proteinExistence type="predicted"/>
<dbReference type="Pfam" id="PF00990">
    <property type="entry name" value="GGDEF"/>
    <property type="match status" value="1"/>
</dbReference>
<dbReference type="EMBL" id="MRCB01000018">
    <property type="protein sequence ID" value="OKH21691.1"/>
    <property type="molecule type" value="Genomic_DNA"/>
</dbReference>
<sequence>MESLQPFRHVLVIEDQKARRIVVLEQSTYSVGRESSNDIVIYDRIVSRHHATLLRIKKSPRHDSYFYRIIDGDLEGNKSTNGLMINGKRCESHNLKHGDVILLGNKAKLSYYILSNAIDIALFNPIESAKVESLSEATISWSDNYKSTAIESEKLEQFDRDDLMRLASFPELSPNPIIEIDYEGNLTYLNPAASIKFSNMQRASLEHPILMGLLAQAPNVEGNLLLREVKVGEEVYEQYVHFLSENKLIRSYLFDVTERKRAQENLQYQAFHDSLTNLPNRAFFNEQLAIALANAKRNRNLMAVMFLDLDGFKNINDTLGHTIGDRLLQSFAKRLSACLRGGDTLARWGGDEFTILLPQIRSAEDTIKLAQRILNELKLPFEISENQIYIKSSIGIALYPQDGQDAETLVKHADAALYRAKEQGRDRYRFYSSSMASKASLLLKLEGLLRQALNKNELSLHYQPQADVKTNVLTGIEALLRWSHPELGQVSPVKLIPLAEETDLIVPLSEWVLQTACKQNRLWQEAGLQLVPVAVNFSLRQFHQPNFVKMVMRTLEETRLEPQWLEIEITEAAIAHNLDYALQTLQSLRQIGIRFALDDFGTGQTSLSYLQKFSFHTLKIDRSLIQILKDNPHDSAMVRAIVASGRSFNLRVVAEGVENLQQLEILQRLQCEEVQGYWFSRPLKPEDATQFLVRSRVEA</sequence>
<dbReference type="SUPFAM" id="SSF49879">
    <property type="entry name" value="SMAD/FHA domain"/>
    <property type="match status" value="1"/>
</dbReference>
<protein>
    <submittedName>
        <fullName evidence="4">Diguanylate cyclase</fullName>
    </submittedName>
</protein>
<evidence type="ECO:0000259" key="3">
    <source>
        <dbReference type="PROSITE" id="PS50887"/>
    </source>
</evidence>
<feature type="domain" description="FHA" evidence="1">
    <location>
        <begin position="29"/>
        <end position="90"/>
    </location>
</feature>
<dbReference type="InterPro" id="IPR035919">
    <property type="entry name" value="EAL_sf"/>
</dbReference>
<dbReference type="CDD" id="cd01948">
    <property type="entry name" value="EAL"/>
    <property type="match status" value="1"/>
</dbReference>
<dbReference type="Gene3D" id="3.20.20.450">
    <property type="entry name" value="EAL domain"/>
    <property type="match status" value="1"/>
</dbReference>
<dbReference type="InterPro" id="IPR029787">
    <property type="entry name" value="Nucleotide_cyclase"/>
</dbReference>
<dbReference type="PANTHER" id="PTHR44757:SF2">
    <property type="entry name" value="BIOFILM ARCHITECTURE MAINTENANCE PROTEIN MBAA"/>
    <property type="match status" value="1"/>
</dbReference>
<accession>A0A1U7HDS1</accession>
<dbReference type="PANTHER" id="PTHR44757">
    <property type="entry name" value="DIGUANYLATE CYCLASE DGCP"/>
    <property type="match status" value="1"/>
</dbReference>
<dbReference type="InterPro" id="IPR001633">
    <property type="entry name" value="EAL_dom"/>
</dbReference>
<dbReference type="Gene3D" id="3.30.70.270">
    <property type="match status" value="1"/>
</dbReference>
<dbReference type="STRING" id="1921803.NIES593_14750"/>
<dbReference type="Gene3D" id="2.60.200.20">
    <property type="match status" value="1"/>
</dbReference>
<dbReference type="OrthoDB" id="442691at2"/>
<dbReference type="Proteomes" id="UP000186868">
    <property type="component" value="Unassembled WGS sequence"/>
</dbReference>
<dbReference type="InterPro" id="IPR000160">
    <property type="entry name" value="GGDEF_dom"/>
</dbReference>
<dbReference type="RefSeq" id="WP_073600312.1">
    <property type="nucleotide sequence ID" value="NZ_MRCB01000018.1"/>
</dbReference>
<dbReference type="AlphaFoldDB" id="A0A1U7HDS1"/>
<dbReference type="SMART" id="SM00240">
    <property type="entry name" value="FHA"/>
    <property type="match status" value="1"/>
</dbReference>
<keyword evidence="5" id="KW-1185">Reference proteome</keyword>
<dbReference type="NCBIfam" id="TIGR00254">
    <property type="entry name" value="GGDEF"/>
    <property type="match status" value="1"/>
</dbReference>
<feature type="domain" description="EAL" evidence="2">
    <location>
        <begin position="442"/>
        <end position="696"/>
    </location>
</feature>
<comment type="caution">
    <text evidence="4">The sequence shown here is derived from an EMBL/GenBank/DDBJ whole genome shotgun (WGS) entry which is preliminary data.</text>
</comment>
<dbReference type="Pfam" id="PF00563">
    <property type="entry name" value="EAL"/>
    <property type="match status" value="1"/>
</dbReference>
<evidence type="ECO:0000313" key="5">
    <source>
        <dbReference type="Proteomes" id="UP000186868"/>
    </source>
</evidence>
<name>A0A1U7HDS1_9CYAN</name>